<dbReference type="EMBL" id="CAJPEV010003460">
    <property type="protein sequence ID" value="CAG0899798.1"/>
    <property type="molecule type" value="Genomic_DNA"/>
</dbReference>
<feature type="transmembrane region" description="Helical" evidence="8">
    <location>
        <begin position="37"/>
        <end position="58"/>
    </location>
</feature>
<dbReference type="PANTHER" id="PTHR24241:SF117">
    <property type="entry name" value="G-PROTEIN COUPLED RECEPTORS FAMILY 1 PROFILE DOMAIN-CONTAINING PROTEIN"/>
    <property type="match status" value="1"/>
</dbReference>
<dbReference type="AlphaFoldDB" id="A0A7R9FQI3"/>
<feature type="non-terminal residue" evidence="10">
    <location>
        <position position="1"/>
    </location>
</feature>
<dbReference type="GO" id="GO:0005886">
    <property type="term" value="C:plasma membrane"/>
    <property type="evidence" value="ECO:0007669"/>
    <property type="project" value="UniProtKB-SubCell"/>
</dbReference>
<comment type="subcellular location">
    <subcellularLocation>
        <location evidence="1">Cell membrane</location>
        <topology evidence="1">Multi-pass membrane protein</topology>
    </subcellularLocation>
</comment>
<keyword evidence="6 8" id="KW-0472">Membrane</keyword>
<keyword evidence="11" id="KW-1185">Reference proteome</keyword>
<sequence length="209" mass="23511">MEALSMPTSTLEGHHPDGKPVYACKSAGYSAEWQRKVFWSFLLVFLFVIPTLLIASWYSRISWVVWQHSKEQTESENLSSLGTLNPDGSGLQVPKRSGAPALRRSCNASTFSKAKIKTIKMTVCIVLSFVICWCPYYVVQTLHVFWGGDVHVPRWVQVLSETLPLLNSVMNPILYGCFHLRLRQNLGETCCPQQFRQNRSPGGDSCNIG</sequence>
<protein>
    <recommendedName>
        <fullName evidence="9">G-protein coupled receptors family 1 profile domain-containing protein</fullName>
    </recommendedName>
</protein>
<evidence type="ECO:0000256" key="1">
    <source>
        <dbReference type="ARBA" id="ARBA00004651"/>
    </source>
</evidence>
<dbReference type="Gene3D" id="1.20.1070.10">
    <property type="entry name" value="Rhodopsin 7-helix transmembrane proteins"/>
    <property type="match status" value="1"/>
</dbReference>
<evidence type="ECO:0000256" key="5">
    <source>
        <dbReference type="ARBA" id="ARBA00022989"/>
    </source>
</evidence>
<dbReference type="InterPro" id="IPR017452">
    <property type="entry name" value="GPCR_Rhodpsn_7TM"/>
</dbReference>
<dbReference type="OrthoDB" id="6022667at2759"/>
<keyword evidence="4 8" id="KW-0812">Transmembrane</keyword>
<keyword evidence="5 8" id="KW-1133">Transmembrane helix</keyword>
<dbReference type="Proteomes" id="UP000677054">
    <property type="component" value="Unassembled WGS sequence"/>
</dbReference>
<proteinExistence type="inferred from homology"/>
<evidence type="ECO:0000256" key="4">
    <source>
        <dbReference type="ARBA" id="ARBA00022692"/>
    </source>
</evidence>
<dbReference type="InterPro" id="IPR000276">
    <property type="entry name" value="GPCR_Rhodpsn"/>
</dbReference>
<gene>
    <name evidence="10" type="ORF">DSTB1V02_LOCUS11092</name>
</gene>
<dbReference type="Pfam" id="PF00001">
    <property type="entry name" value="7tm_1"/>
    <property type="match status" value="1"/>
</dbReference>
<dbReference type="PRINTS" id="PR00237">
    <property type="entry name" value="GPCRRHODOPSN"/>
</dbReference>
<evidence type="ECO:0000259" key="9">
    <source>
        <dbReference type="PROSITE" id="PS50262"/>
    </source>
</evidence>
<dbReference type="SUPFAM" id="SSF81321">
    <property type="entry name" value="Family A G protein-coupled receptor-like"/>
    <property type="match status" value="1"/>
</dbReference>
<keyword evidence="3" id="KW-1003">Cell membrane</keyword>
<feature type="transmembrane region" description="Helical" evidence="8">
    <location>
        <begin position="119"/>
        <end position="138"/>
    </location>
</feature>
<dbReference type="GO" id="GO:0042277">
    <property type="term" value="F:peptide binding"/>
    <property type="evidence" value="ECO:0007669"/>
    <property type="project" value="TreeGrafter"/>
</dbReference>
<evidence type="ECO:0000313" key="11">
    <source>
        <dbReference type="Proteomes" id="UP000677054"/>
    </source>
</evidence>
<name>A0A7R9FQI3_9CRUS</name>
<comment type="similarity">
    <text evidence="2">Belongs to the G-protein coupled receptor 1 family.</text>
</comment>
<evidence type="ECO:0000256" key="2">
    <source>
        <dbReference type="ARBA" id="ARBA00010663"/>
    </source>
</evidence>
<organism evidence="10">
    <name type="scientific">Darwinula stevensoni</name>
    <dbReference type="NCBI Taxonomy" id="69355"/>
    <lineage>
        <taxon>Eukaryota</taxon>
        <taxon>Metazoa</taxon>
        <taxon>Ecdysozoa</taxon>
        <taxon>Arthropoda</taxon>
        <taxon>Crustacea</taxon>
        <taxon>Oligostraca</taxon>
        <taxon>Ostracoda</taxon>
        <taxon>Podocopa</taxon>
        <taxon>Podocopida</taxon>
        <taxon>Darwinulocopina</taxon>
        <taxon>Darwinuloidea</taxon>
        <taxon>Darwinulidae</taxon>
        <taxon>Darwinula</taxon>
    </lineage>
</organism>
<dbReference type="PANTHER" id="PTHR24241">
    <property type="entry name" value="NEUROPEPTIDE RECEPTOR-RELATED G-PROTEIN COUPLED RECEPTOR"/>
    <property type="match status" value="1"/>
</dbReference>
<evidence type="ECO:0000256" key="3">
    <source>
        <dbReference type="ARBA" id="ARBA00022475"/>
    </source>
</evidence>
<accession>A0A7R9FQI3</accession>
<dbReference type="PROSITE" id="PS50262">
    <property type="entry name" value="G_PROTEIN_RECEP_F1_2"/>
    <property type="match status" value="1"/>
</dbReference>
<keyword evidence="7" id="KW-0675">Receptor</keyword>
<evidence type="ECO:0000256" key="8">
    <source>
        <dbReference type="SAM" id="Phobius"/>
    </source>
</evidence>
<feature type="domain" description="G-protein coupled receptors family 1 profile" evidence="9">
    <location>
        <begin position="1"/>
        <end position="175"/>
    </location>
</feature>
<reference evidence="10" key="1">
    <citation type="submission" date="2020-11" db="EMBL/GenBank/DDBJ databases">
        <authorList>
            <person name="Tran Van P."/>
        </authorList>
    </citation>
    <scope>NUCLEOTIDE SEQUENCE</scope>
</reference>
<dbReference type="GO" id="GO:0004930">
    <property type="term" value="F:G protein-coupled receptor activity"/>
    <property type="evidence" value="ECO:0007669"/>
    <property type="project" value="InterPro"/>
</dbReference>
<dbReference type="EMBL" id="LR902977">
    <property type="protein sequence ID" value="CAD7251325.1"/>
    <property type="molecule type" value="Genomic_DNA"/>
</dbReference>
<evidence type="ECO:0000256" key="6">
    <source>
        <dbReference type="ARBA" id="ARBA00023136"/>
    </source>
</evidence>
<evidence type="ECO:0000313" key="10">
    <source>
        <dbReference type="EMBL" id="CAD7251325.1"/>
    </source>
</evidence>
<dbReference type="GO" id="GO:0032870">
    <property type="term" value="P:cellular response to hormone stimulus"/>
    <property type="evidence" value="ECO:0007669"/>
    <property type="project" value="TreeGrafter"/>
</dbReference>
<evidence type="ECO:0000256" key="7">
    <source>
        <dbReference type="ARBA" id="ARBA00023170"/>
    </source>
</evidence>